<dbReference type="STRING" id="550540.Fbal_2510"/>
<dbReference type="Proteomes" id="UP000006683">
    <property type="component" value="Chromosome"/>
</dbReference>
<feature type="transmembrane region" description="Helical" evidence="8">
    <location>
        <begin position="317"/>
        <end position="343"/>
    </location>
</feature>
<dbReference type="EMBL" id="CP002209">
    <property type="protein sequence ID" value="ADN76712.1"/>
    <property type="molecule type" value="Genomic_DNA"/>
</dbReference>
<dbReference type="InterPro" id="IPR025857">
    <property type="entry name" value="MacB_PCD"/>
</dbReference>
<dbReference type="Pfam" id="PF12704">
    <property type="entry name" value="MacB_PCD"/>
    <property type="match status" value="1"/>
</dbReference>
<evidence type="ECO:0000259" key="10">
    <source>
        <dbReference type="Pfam" id="PF12704"/>
    </source>
</evidence>
<evidence type="ECO:0000256" key="3">
    <source>
        <dbReference type="ARBA" id="ARBA00022448"/>
    </source>
</evidence>
<evidence type="ECO:0000259" key="9">
    <source>
        <dbReference type="Pfam" id="PF02687"/>
    </source>
</evidence>
<dbReference type="NCBIfam" id="TIGR02212">
    <property type="entry name" value="lolCE"/>
    <property type="match status" value="1"/>
</dbReference>
<keyword evidence="4" id="KW-1003">Cell membrane</keyword>
<comment type="similarity">
    <text evidence="2">Belongs to the ABC-4 integral membrane protein family. LolC/E subfamily.</text>
</comment>
<dbReference type="AlphaFoldDB" id="E1SNN9"/>
<keyword evidence="3" id="KW-0813">Transport</keyword>
<comment type="subcellular location">
    <subcellularLocation>
        <location evidence="1">Cell membrane</location>
        <topology evidence="1">Multi-pass membrane protein</topology>
    </subcellularLocation>
</comment>
<feature type="transmembrane region" description="Helical" evidence="8">
    <location>
        <begin position="375"/>
        <end position="394"/>
    </location>
</feature>
<keyword evidence="5 8" id="KW-0812">Transmembrane</keyword>
<evidence type="ECO:0000313" key="12">
    <source>
        <dbReference type="Proteomes" id="UP000006683"/>
    </source>
</evidence>
<keyword evidence="12" id="KW-1185">Reference proteome</keyword>
<dbReference type="HOGENOM" id="CLU_000604_8_1_6"/>
<keyword evidence="11" id="KW-0449">Lipoprotein</keyword>
<feature type="transmembrane region" description="Helical" evidence="8">
    <location>
        <begin position="25"/>
        <end position="51"/>
    </location>
</feature>
<organism evidence="11 12">
    <name type="scientific">Ferrimonas balearica (strain DSM 9799 / CCM 4581 / KCTC 23876 / PAT)</name>
    <dbReference type="NCBI Taxonomy" id="550540"/>
    <lineage>
        <taxon>Bacteria</taxon>
        <taxon>Pseudomonadati</taxon>
        <taxon>Pseudomonadota</taxon>
        <taxon>Gammaproteobacteria</taxon>
        <taxon>Alteromonadales</taxon>
        <taxon>Ferrimonadaceae</taxon>
        <taxon>Ferrimonas</taxon>
    </lineage>
</organism>
<feature type="transmembrane region" description="Helical" evidence="8">
    <location>
        <begin position="276"/>
        <end position="297"/>
    </location>
</feature>
<keyword evidence="6 8" id="KW-1133">Transmembrane helix</keyword>
<dbReference type="OrthoDB" id="9808461at2"/>
<dbReference type="RefSeq" id="WP_013346018.1">
    <property type="nucleotide sequence ID" value="NC_014541.1"/>
</dbReference>
<keyword evidence="7 8" id="KW-0472">Membrane</keyword>
<dbReference type="PANTHER" id="PTHR30489">
    <property type="entry name" value="LIPOPROTEIN-RELEASING SYSTEM TRANSMEMBRANE PROTEIN LOLE"/>
    <property type="match status" value="1"/>
</dbReference>
<sequence length="408" mass="43773">MSQALPSLSLFVGLRYWRARKDTRFVSFITLFSVLGIALGVAALIIVSSVMNGLEGRLKGKILGAVPQLVIEAGEGPISRFEPLLQGDPRIRGAVPMLTSEAMVQRGSELGGVQLLGIDPDTETPLSVVTSHMLYGQLKDLSPGDYHIILGSQLARRLNVLPGDRVRVMTAQGARYTPMGRVPAQRQFTVAGVFELGSDIDKALALVNLSDAERLLRQSPDLRLYLNDAFDAPLLSAELAAKAPQQLGETLTLTDWRSQYGQLFSAVKMEKRMMSLLLGLIIAVAAFNIVSALVMMVTDKTADVAILKTLGLSRGQVMGIFSVQGMSSAALGTLVGMTIGLLLANHLQPVLSLLGIWLLPPGQPLPVIIDPVQVASVVGGALSLSFLATLYPAWRASQVNPAEILRYE</sequence>
<feature type="domain" description="MacB-like periplasmic core" evidence="10">
    <location>
        <begin position="30"/>
        <end position="240"/>
    </location>
</feature>
<dbReference type="Pfam" id="PF02687">
    <property type="entry name" value="FtsX"/>
    <property type="match status" value="1"/>
</dbReference>
<evidence type="ECO:0000256" key="8">
    <source>
        <dbReference type="SAM" id="Phobius"/>
    </source>
</evidence>
<feature type="domain" description="ABC3 transporter permease C-terminal" evidence="9">
    <location>
        <begin position="276"/>
        <end position="401"/>
    </location>
</feature>
<evidence type="ECO:0000256" key="5">
    <source>
        <dbReference type="ARBA" id="ARBA00022692"/>
    </source>
</evidence>
<dbReference type="InterPro" id="IPR051447">
    <property type="entry name" value="Lipoprotein-release_system"/>
</dbReference>
<dbReference type="GO" id="GO:0044874">
    <property type="term" value="P:lipoprotein localization to outer membrane"/>
    <property type="evidence" value="ECO:0007669"/>
    <property type="project" value="TreeGrafter"/>
</dbReference>
<dbReference type="GO" id="GO:0042953">
    <property type="term" value="P:lipoprotein transport"/>
    <property type="evidence" value="ECO:0007669"/>
    <property type="project" value="InterPro"/>
</dbReference>
<name>E1SNN9_FERBD</name>
<dbReference type="InterPro" id="IPR011925">
    <property type="entry name" value="LolCE_TM"/>
</dbReference>
<accession>E1SNN9</accession>
<gene>
    <name evidence="11" type="ordered locus">Fbal_2510</name>
</gene>
<proteinExistence type="inferred from homology"/>
<dbReference type="PANTHER" id="PTHR30489:SF8">
    <property type="entry name" value="LIPOPROTEIN-RELEASING SYSTEM TRANSMEMBRANE PROTEIN LOLC"/>
    <property type="match status" value="1"/>
</dbReference>
<evidence type="ECO:0000313" key="11">
    <source>
        <dbReference type="EMBL" id="ADN76712.1"/>
    </source>
</evidence>
<dbReference type="GO" id="GO:0098797">
    <property type="term" value="C:plasma membrane protein complex"/>
    <property type="evidence" value="ECO:0007669"/>
    <property type="project" value="TreeGrafter"/>
</dbReference>
<evidence type="ECO:0000256" key="4">
    <source>
        <dbReference type="ARBA" id="ARBA00022475"/>
    </source>
</evidence>
<reference evidence="11 12" key="1">
    <citation type="journal article" date="2010" name="Stand. Genomic Sci.">
        <title>Complete genome sequence of Ferrimonas balearica type strain (PAT).</title>
        <authorList>
            <person name="Nolan M."/>
            <person name="Sikorski J."/>
            <person name="Davenport K."/>
            <person name="Lucas S."/>
            <person name="Glavina Del Rio T."/>
            <person name="Tice H."/>
            <person name="Cheng J."/>
            <person name="Goodwin L."/>
            <person name="Pitluck S."/>
            <person name="Liolios K."/>
            <person name="Ivanova N."/>
            <person name="Mavromatis K."/>
            <person name="Ovchinnikova G."/>
            <person name="Pati A."/>
            <person name="Chen A."/>
            <person name="Palaniappan K."/>
            <person name="Land M."/>
            <person name="Hauser L."/>
            <person name="Chang Y."/>
            <person name="Jeffries C."/>
            <person name="Tapia R."/>
            <person name="Brettin T."/>
            <person name="Detter J."/>
            <person name="Han C."/>
            <person name="Yasawong M."/>
            <person name="Rohde M."/>
            <person name="Tindall B."/>
            <person name="Goker M."/>
            <person name="Woyke T."/>
            <person name="Bristow J."/>
            <person name="Eisen J."/>
            <person name="Markowitz V."/>
            <person name="Hugenholtz P."/>
            <person name="Kyrpides N."/>
            <person name="Klenk H."/>
            <person name="Lapidus A."/>
        </authorList>
    </citation>
    <scope>NUCLEOTIDE SEQUENCE [LARGE SCALE GENOMIC DNA]</scope>
    <source>
        <strain evidence="12">DSM 9799 / CCM 4581 / KCTC 23876 / PAT</strain>
    </source>
</reference>
<dbReference type="GeneID" id="67182719"/>
<dbReference type="InterPro" id="IPR003838">
    <property type="entry name" value="ABC3_permease_C"/>
</dbReference>
<dbReference type="eggNOG" id="COG4591">
    <property type="taxonomic scope" value="Bacteria"/>
</dbReference>
<protein>
    <submittedName>
        <fullName evidence="11">Lipoprotein releasing system, transmembrane protein, LolC/E family</fullName>
    </submittedName>
</protein>
<dbReference type="KEGG" id="fbl:Fbal_2510"/>
<evidence type="ECO:0000256" key="7">
    <source>
        <dbReference type="ARBA" id="ARBA00023136"/>
    </source>
</evidence>
<evidence type="ECO:0000256" key="2">
    <source>
        <dbReference type="ARBA" id="ARBA00005236"/>
    </source>
</evidence>
<evidence type="ECO:0000256" key="1">
    <source>
        <dbReference type="ARBA" id="ARBA00004651"/>
    </source>
</evidence>
<evidence type="ECO:0000256" key="6">
    <source>
        <dbReference type="ARBA" id="ARBA00022989"/>
    </source>
</evidence>